<keyword evidence="4" id="KW-1185">Reference proteome</keyword>
<dbReference type="RefSeq" id="WP_089208382.1">
    <property type="nucleotide sequence ID" value="NZ_FZOD01000015.1"/>
</dbReference>
<dbReference type="OrthoDB" id="5145586at2"/>
<dbReference type="InterPro" id="IPR025698">
    <property type="entry name" value="2TM_dom"/>
</dbReference>
<dbReference type="Pfam" id="PF13239">
    <property type="entry name" value="2TM"/>
    <property type="match status" value="1"/>
</dbReference>
<protein>
    <submittedName>
        <fullName evidence="3">2TM domain-containing protein</fullName>
    </submittedName>
</protein>
<gene>
    <name evidence="3" type="ORF">SAMN05216276_101598</name>
</gene>
<feature type="transmembrane region" description="Helical" evidence="1">
    <location>
        <begin position="41"/>
        <end position="62"/>
    </location>
</feature>
<accession>A0A239H5Y5</accession>
<sequence length="71" mass="8480">MKSPRSESAKKWGLRIHLFWYVVANLIQVVVWWVYDQEHHFWPVWSIVFWGIGLAFHAWAVLSPSTSNARR</sequence>
<feature type="transmembrane region" description="Helical" evidence="1">
    <location>
        <begin position="12"/>
        <end position="35"/>
    </location>
</feature>
<feature type="domain" description="2TM" evidence="2">
    <location>
        <begin position="10"/>
        <end position="63"/>
    </location>
</feature>
<evidence type="ECO:0000313" key="4">
    <source>
        <dbReference type="Proteomes" id="UP000198282"/>
    </source>
</evidence>
<evidence type="ECO:0000259" key="2">
    <source>
        <dbReference type="Pfam" id="PF13239"/>
    </source>
</evidence>
<dbReference type="EMBL" id="FZOD01000015">
    <property type="protein sequence ID" value="SNS76438.1"/>
    <property type="molecule type" value="Genomic_DNA"/>
</dbReference>
<keyword evidence="1" id="KW-0472">Membrane</keyword>
<name>A0A239H5Y5_9ACTN</name>
<keyword evidence="1" id="KW-1133">Transmembrane helix</keyword>
<evidence type="ECO:0000256" key="1">
    <source>
        <dbReference type="SAM" id="Phobius"/>
    </source>
</evidence>
<proteinExistence type="predicted"/>
<dbReference type="AlphaFoldDB" id="A0A239H5Y5"/>
<dbReference type="Proteomes" id="UP000198282">
    <property type="component" value="Unassembled WGS sequence"/>
</dbReference>
<reference evidence="3 4" key="1">
    <citation type="submission" date="2017-06" db="EMBL/GenBank/DDBJ databases">
        <authorList>
            <person name="Kim H.J."/>
            <person name="Triplett B.A."/>
        </authorList>
    </citation>
    <scope>NUCLEOTIDE SEQUENCE [LARGE SCALE GENOMIC DNA]</scope>
    <source>
        <strain evidence="3 4">CGMCC 4.2132</strain>
    </source>
</reference>
<organism evidence="3 4">
    <name type="scientific">Streptosporangium subroseum</name>
    <dbReference type="NCBI Taxonomy" id="106412"/>
    <lineage>
        <taxon>Bacteria</taxon>
        <taxon>Bacillati</taxon>
        <taxon>Actinomycetota</taxon>
        <taxon>Actinomycetes</taxon>
        <taxon>Streptosporangiales</taxon>
        <taxon>Streptosporangiaceae</taxon>
        <taxon>Streptosporangium</taxon>
    </lineage>
</organism>
<evidence type="ECO:0000313" key="3">
    <source>
        <dbReference type="EMBL" id="SNS76438.1"/>
    </source>
</evidence>
<keyword evidence="1" id="KW-0812">Transmembrane</keyword>